<protein>
    <submittedName>
        <fullName evidence="1">Uncharacterized protein</fullName>
    </submittedName>
</protein>
<proteinExistence type="predicted"/>
<accession>A0ACB9PTC6</accession>
<reference evidence="1 2" key="1">
    <citation type="journal article" date="2022" name="DNA Res.">
        <title>Chromosomal-level genome assembly of the orchid tree Bauhinia variegata (Leguminosae; Cercidoideae) supports the allotetraploid origin hypothesis of Bauhinia.</title>
        <authorList>
            <person name="Zhong Y."/>
            <person name="Chen Y."/>
            <person name="Zheng D."/>
            <person name="Pang J."/>
            <person name="Liu Y."/>
            <person name="Luo S."/>
            <person name="Meng S."/>
            <person name="Qian L."/>
            <person name="Wei D."/>
            <person name="Dai S."/>
            <person name="Zhou R."/>
        </authorList>
    </citation>
    <scope>NUCLEOTIDE SEQUENCE [LARGE SCALE GENOMIC DNA]</scope>
    <source>
        <strain evidence="1">BV-YZ2020</strain>
    </source>
</reference>
<organism evidence="1 2">
    <name type="scientific">Bauhinia variegata</name>
    <name type="common">Purple orchid tree</name>
    <name type="synonym">Phanera variegata</name>
    <dbReference type="NCBI Taxonomy" id="167791"/>
    <lineage>
        <taxon>Eukaryota</taxon>
        <taxon>Viridiplantae</taxon>
        <taxon>Streptophyta</taxon>
        <taxon>Embryophyta</taxon>
        <taxon>Tracheophyta</taxon>
        <taxon>Spermatophyta</taxon>
        <taxon>Magnoliopsida</taxon>
        <taxon>eudicotyledons</taxon>
        <taxon>Gunneridae</taxon>
        <taxon>Pentapetalae</taxon>
        <taxon>rosids</taxon>
        <taxon>fabids</taxon>
        <taxon>Fabales</taxon>
        <taxon>Fabaceae</taxon>
        <taxon>Cercidoideae</taxon>
        <taxon>Cercideae</taxon>
        <taxon>Bauhiniinae</taxon>
        <taxon>Bauhinia</taxon>
    </lineage>
</organism>
<name>A0ACB9PTC6_BAUVA</name>
<dbReference type="EMBL" id="CM039428">
    <property type="protein sequence ID" value="KAI4351768.1"/>
    <property type="molecule type" value="Genomic_DNA"/>
</dbReference>
<gene>
    <name evidence="1" type="ORF">L6164_006090</name>
</gene>
<evidence type="ECO:0000313" key="1">
    <source>
        <dbReference type="EMBL" id="KAI4351768.1"/>
    </source>
</evidence>
<keyword evidence="2" id="KW-1185">Reference proteome</keyword>
<dbReference type="Proteomes" id="UP000828941">
    <property type="component" value="Chromosome 3"/>
</dbReference>
<comment type="caution">
    <text evidence="1">The sequence shown here is derived from an EMBL/GenBank/DDBJ whole genome shotgun (WGS) entry which is preliminary data.</text>
</comment>
<sequence length="89" mass="10032">MRVDKSSVLLLFISFLVMLVILHLSSCRHLLWTSKEEMEDRARTRFLSSFPQASGTSNYYSAKSEDIKVKGIRSVSFTVTPGGPDPLHN</sequence>
<evidence type="ECO:0000313" key="2">
    <source>
        <dbReference type="Proteomes" id="UP000828941"/>
    </source>
</evidence>